<reference evidence="2 3" key="1">
    <citation type="submission" date="2015-01" db="EMBL/GenBank/DDBJ databases">
        <authorList>
            <person name="MANFREDI Pablo"/>
        </authorList>
    </citation>
    <scope>NUCLEOTIDE SEQUENCE [LARGE SCALE GENOMIC DNA]</scope>
    <source>
        <strain evidence="2 3">Ccy74</strain>
    </source>
</reference>
<dbReference type="EMBL" id="CDOG01000002">
    <property type="protein sequence ID" value="CEN34333.1"/>
    <property type="molecule type" value="Genomic_DNA"/>
</dbReference>
<name>A0A0B7HFN6_9FLAO</name>
<dbReference type="AlphaFoldDB" id="A0A0B7HFN6"/>
<gene>
    <name evidence="2" type="ORF">CCYN74_100126</name>
</gene>
<sequence>MEIQEITLRTIPNGAHFAFHSEVLNFVEADTSVSEKVQKRLEPYKIALAKEKEAMNQSQKSFKTDEIKIADKERDKLYMGFKSAVAAFGSIPDEGIKEAQKRLSQLIKDYGIKTSMQLDEQTGLLVKFIDELETKYANDVTILGLNKIVNPLKQTNDRVVKGMSERDEEKKGEKKGSMKAARKEVDDAYRQLIKLINALAIVEGENDYVNCINNINNLITRYKRRVI</sequence>
<evidence type="ECO:0000313" key="3">
    <source>
        <dbReference type="Proteomes" id="UP000038083"/>
    </source>
</evidence>
<organism evidence="2 3">
    <name type="scientific">Capnocytophaga cynodegmi</name>
    <dbReference type="NCBI Taxonomy" id="28189"/>
    <lineage>
        <taxon>Bacteria</taxon>
        <taxon>Pseudomonadati</taxon>
        <taxon>Bacteroidota</taxon>
        <taxon>Flavobacteriia</taxon>
        <taxon>Flavobacteriales</taxon>
        <taxon>Flavobacteriaceae</taxon>
        <taxon>Capnocytophaga</taxon>
    </lineage>
</organism>
<proteinExistence type="predicted"/>
<accession>A0A0B7HFN6</accession>
<dbReference type="Proteomes" id="UP000038083">
    <property type="component" value="Unassembled WGS sequence"/>
</dbReference>
<dbReference type="OrthoDB" id="1452914at2"/>
<evidence type="ECO:0000313" key="2">
    <source>
        <dbReference type="EMBL" id="CEN34333.1"/>
    </source>
</evidence>
<feature type="region of interest" description="Disordered" evidence="1">
    <location>
        <begin position="161"/>
        <end position="180"/>
    </location>
</feature>
<evidence type="ECO:0000256" key="1">
    <source>
        <dbReference type="SAM" id="MobiDB-lite"/>
    </source>
</evidence>
<dbReference type="Pfam" id="PF19775">
    <property type="entry name" value="DUF6261"/>
    <property type="match status" value="1"/>
</dbReference>
<dbReference type="InterPro" id="IPR046228">
    <property type="entry name" value="DUF6261"/>
</dbReference>
<protein>
    <submittedName>
        <fullName evidence="2">Uncharacterized protein</fullName>
    </submittedName>
</protein>
<dbReference type="RefSeq" id="WP_018279628.1">
    <property type="nucleotide sequence ID" value="NZ_CDOF01000025.1"/>
</dbReference>